<evidence type="ECO:0000256" key="11">
    <source>
        <dbReference type="ARBA" id="ARBA00023136"/>
    </source>
</evidence>
<keyword evidence="5" id="KW-0410">Iron transport</keyword>
<evidence type="ECO:0000313" key="21">
    <source>
        <dbReference type="Proteomes" id="UP000000466"/>
    </source>
</evidence>
<dbReference type="OrthoDB" id="8663017at2"/>
<evidence type="ECO:0000256" key="10">
    <source>
        <dbReference type="ARBA" id="ARBA00023077"/>
    </source>
</evidence>
<dbReference type="GO" id="GO:0015344">
    <property type="term" value="F:siderophore uptake transmembrane transporter activity"/>
    <property type="evidence" value="ECO:0007669"/>
    <property type="project" value="TreeGrafter"/>
</dbReference>
<protein>
    <submittedName>
        <fullName evidence="20">TonB-dependent receptor</fullName>
    </submittedName>
</protein>
<dbReference type="SUPFAM" id="SSF56935">
    <property type="entry name" value="Porins"/>
    <property type="match status" value="1"/>
</dbReference>
<keyword evidence="7 17" id="KW-0732">Signal</keyword>
<keyword evidence="6 14" id="KW-0812">Transmembrane</keyword>
<keyword evidence="13 14" id="KW-0998">Cell outer membrane</keyword>
<feature type="short sequence motif" description="TonB C-terminal box" evidence="15">
    <location>
        <begin position="689"/>
        <end position="706"/>
    </location>
</feature>
<evidence type="ECO:0000256" key="6">
    <source>
        <dbReference type="ARBA" id="ARBA00022692"/>
    </source>
</evidence>
<dbReference type="KEGG" id="saga:M5M_19370"/>
<comment type="subcellular location">
    <subcellularLocation>
        <location evidence="1 14">Cell outer membrane</location>
        <topology evidence="1 14">Multi-pass membrane protein</topology>
    </subcellularLocation>
</comment>
<dbReference type="InterPro" id="IPR036942">
    <property type="entry name" value="Beta-barrel_TonB_sf"/>
</dbReference>
<evidence type="ECO:0000256" key="15">
    <source>
        <dbReference type="PROSITE-ProRule" id="PRU10144"/>
    </source>
</evidence>
<evidence type="ECO:0000256" key="8">
    <source>
        <dbReference type="ARBA" id="ARBA00023004"/>
    </source>
</evidence>
<evidence type="ECO:0000256" key="14">
    <source>
        <dbReference type="PROSITE-ProRule" id="PRU01360"/>
    </source>
</evidence>
<keyword evidence="12 20" id="KW-0675">Receptor</keyword>
<name>K4KPM1_SIMAS</name>
<dbReference type="HOGENOM" id="CLU_008287_9_3_6"/>
<keyword evidence="9" id="KW-0406">Ion transport</keyword>
<dbReference type="Pfam" id="PF00593">
    <property type="entry name" value="TonB_dep_Rec_b-barrel"/>
    <property type="match status" value="1"/>
</dbReference>
<evidence type="ECO:0000256" key="12">
    <source>
        <dbReference type="ARBA" id="ARBA00023170"/>
    </source>
</evidence>
<reference evidence="20 21" key="1">
    <citation type="journal article" date="2013" name="Genome Announc.">
        <title>Complete genome sequence of Simiduia agarivorans SA1(T), a marine bacterium able to degrade a variety of polysaccharides.</title>
        <authorList>
            <person name="Lin S.Y."/>
            <person name="Shieh W.Y."/>
            <person name="Chen J.S."/>
            <person name="Tang S.L."/>
        </authorList>
    </citation>
    <scope>NUCLEOTIDE SEQUENCE [LARGE SCALE GENOMIC DNA]</scope>
    <source>
        <strain evidence="21">DSM 21679 / JCM 13881 / BCRC 17597 / SA1</strain>
    </source>
</reference>
<dbReference type="InterPro" id="IPR039426">
    <property type="entry name" value="TonB-dep_rcpt-like"/>
</dbReference>
<feature type="signal peptide" evidence="17">
    <location>
        <begin position="1"/>
        <end position="28"/>
    </location>
</feature>
<evidence type="ECO:0000256" key="17">
    <source>
        <dbReference type="SAM" id="SignalP"/>
    </source>
</evidence>
<dbReference type="InterPro" id="IPR000531">
    <property type="entry name" value="Beta-barrel_TonB"/>
</dbReference>
<keyword evidence="3 14" id="KW-0813">Transport</keyword>
<dbReference type="InterPro" id="IPR037066">
    <property type="entry name" value="Plug_dom_sf"/>
</dbReference>
<evidence type="ECO:0000256" key="1">
    <source>
        <dbReference type="ARBA" id="ARBA00004571"/>
    </source>
</evidence>
<evidence type="ECO:0000256" key="7">
    <source>
        <dbReference type="ARBA" id="ARBA00022729"/>
    </source>
</evidence>
<dbReference type="PROSITE" id="PS52016">
    <property type="entry name" value="TONB_DEPENDENT_REC_3"/>
    <property type="match status" value="1"/>
</dbReference>
<evidence type="ECO:0000256" key="9">
    <source>
        <dbReference type="ARBA" id="ARBA00023065"/>
    </source>
</evidence>
<comment type="similarity">
    <text evidence="2 14 16">Belongs to the TonB-dependent receptor family.</text>
</comment>
<evidence type="ECO:0000256" key="16">
    <source>
        <dbReference type="RuleBase" id="RU003357"/>
    </source>
</evidence>
<evidence type="ECO:0000259" key="18">
    <source>
        <dbReference type="Pfam" id="PF00593"/>
    </source>
</evidence>
<proteinExistence type="inferred from homology"/>
<dbReference type="InterPro" id="IPR012910">
    <property type="entry name" value="Plug_dom"/>
</dbReference>
<evidence type="ECO:0000256" key="13">
    <source>
        <dbReference type="ARBA" id="ARBA00023237"/>
    </source>
</evidence>
<evidence type="ECO:0000256" key="2">
    <source>
        <dbReference type="ARBA" id="ARBA00009810"/>
    </source>
</evidence>
<dbReference type="RefSeq" id="WP_015049147.1">
    <property type="nucleotide sequence ID" value="NC_018868.3"/>
</dbReference>
<dbReference type="PROSITE" id="PS01156">
    <property type="entry name" value="TONB_DEPENDENT_REC_2"/>
    <property type="match status" value="1"/>
</dbReference>
<dbReference type="AlphaFoldDB" id="K4KPM1"/>
<organism evidence="20 21">
    <name type="scientific">Simiduia agarivorans (strain DSM 21679 / JCM 13881 / BCRC 17597 / SA1)</name>
    <dbReference type="NCBI Taxonomy" id="1117647"/>
    <lineage>
        <taxon>Bacteria</taxon>
        <taxon>Pseudomonadati</taxon>
        <taxon>Pseudomonadota</taxon>
        <taxon>Gammaproteobacteria</taxon>
        <taxon>Cellvibrionales</taxon>
        <taxon>Cellvibrionaceae</taxon>
        <taxon>Simiduia</taxon>
    </lineage>
</organism>
<dbReference type="Pfam" id="PF07715">
    <property type="entry name" value="Plug"/>
    <property type="match status" value="1"/>
</dbReference>
<keyword evidence="11 14" id="KW-0472">Membrane</keyword>
<evidence type="ECO:0000256" key="5">
    <source>
        <dbReference type="ARBA" id="ARBA00022496"/>
    </source>
</evidence>
<evidence type="ECO:0000313" key="20">
    <source>
        <dbReference type="EMBL" id="AFV00997.1"/>
    </source>
</evidence>
<keyword evidence="10 16" id="KW-0798">TonB box</keyword>
<evidence type="ECO:0000259" key="19">
    <source>
        <dbReference type="Pfam" id="PF07715"/>
    </source>
</evidence>
<dbReference type="PANTHER" id="PTHR32552">
    <property type="entry name" value="FERRICHROME IRON RECEPTOR-RELATED"/>
    <property type="match status" value="1"/>
</dbReference>
<dbReference type="GO" id="GO:0009279">
    <property type="term" value="C:cell outer membrane"/>
    <property type="evidence" value="ECO:0007669"/>
    <property type="project" value="UniProtKB-SubCell"/>
</dbReference>
<dbReference type="CDD" id="cd01347">
    <property type="entry name" value="ligand_gated_channel"/>
    <property type="match status" value="1"/>
</dbReference>
<dbReference type="Gene3D" id="2.40.170.20">
    <property type="entry name" value="TonB-dependent receptor, beta-barrel domain"/>
    <property type="match status" value="1"/>
</dbReference>
<dbReference type="EMBL" id="CP003746">
    <property type="protein sequence ID" value="AFV00997.1"/>
    <property type="molecule type" value="Genomic_DNA"/>
</dbReference>
<keyword evidence="8" id="KW-0408">Iron</keyword>
<dbReference type="eggNOG" id="COG4773">
    <property type="taxonomic scope" value="Bacteria"/>
</dbReference>
<dbReference type="Gene3D" id="2.170.130.10">
    <property type="entry name" value="TonB-dependent receptor, plug domain"/>
    <property type="match status" value="1"/>
</dbReference>
<sequence length="706" mass="77855">MKKPLNRAILAANAVIAGFTLQSTPLLAAESTAGFSEEITITAIRADRKSRGATGLDMDAFDTPQSLSIIDADTIEAFGLKDINTLLAMTPGVNVDRSETNRTYYNARGFDITSMHIDGIGMPFGTLVVGDLDTFLYERVEVIKGSNGLITGLGNPSGTVNYVRKRPTNEFMGHTNVSVGTYGHRRAEVDISTPLTESGSWATRLVGVYAESDSWVDLNENDRALGSVIVDGQLTDTLTLSAGYTRQDYDSDGVLWGALPVIYNDGTQADYPVSTSTSMDWTHWNTSRDEAFVELGWQLSDDWRLTATGMHNVYKENSELFYIYSNTGLDPDTGLGLLSYPGKYDDNRKERILDANLQGSFEAWGQEHSVNLGVSTARSASEAFAHSALTGFQPMPAFPGWTGTEVARPTFDAPYLAAHQDIDLNRVYGSVRLAVTENLNLILGFNAVDYTNEGVSYGVSTNSDEDGSSPYVGVTWELVDGLNAYASYSDIYQPQYVLGEDIQSLGSAEGKSYEIGLKKSFDSSLLSLALFRTEQSNLQEFKEYGDGDGIDDTDYSDDFTYAIYRGVDVESEGIEIEFSGNITDTLSLQAGATHLNMKDQQGEDARTFIPRNTVKMLLSWQPMERLTTGASLRWQDDIYYESGFGRIKQDSYTVLGLHGFYEVVEDLTLALNVDNLTNEKYFNSVKYEQAWYAAPRTATLSARWQF</sequence>
<dbReference type="NCBIfam" id="TIGR01783">
    <property type="entry name" value="TonB-siderophor"/>
    <property type="match status" value="1"/>
</dbReference>
<dbReference type="STRING" id="1117647.M5M_19370"/>
<dbReference type="PANTHER" id="PTHR32552:SF74">
    <property type="entry name" value="HYDROXAMATE SIDEROPHORE RECEPTOR FHUE"/>
    <property type="match status" value="1"/>
</dbReference>
<feature type="domain" description="TonB-dependent receptor plug" evidence="19">
    <location>
        <begin position="60"/>
        <end position="159"/>
    </location>
</feature>
<dbReference type="GO" id="GO:0038023">
    <property type="term" value="F:signaling receptor activity"/>
    <property type="evidence" value="ECO:0007669"/>
    <property type="project" value="InterPro"/>
</dbReference>
<dbReference type="Proteomes" id="UP000000466">
    <property type="component" value="Chromosome"/>
</dbReference>
<keyword evidence="21" id="KW-1185">Reference proteome</keyword>
<dbReference type="InterPro" id="IPR010105">
    <property type="entry name" value="TonB_sidphr_rcpt"/>
</dbReference>
<evidence type="ECO:0000256" key="3">
    <source>
        <dbReference type="ARBA" id="ARBA00022448"/>
    </source>
</evidence>
<dbReference type="GO" id="GO:0015891">
    <property type="term" value="P:siderophore transport"/>
    <property type="evidence" value="ECO:0007669"/>
    <property type="project" value="InterPro"/>
</dbReference>
<accession>K4KPM1</accession>
<feature type="domain" description="TonB-dependent receptor-like beta-barrel" evidence="18">
    <location>
        <begin position="324"/>
        <end position="676"/>
    </location>
</feature>
<dbReference type="InterPro" id="IPR010917">
    <property type="entry name" value="TonB_rcpt_CS"/>
</dbReference>
<feature type="chain" id="PRO_5003880865" evidence="17">
    <location>
        <begin position="29"/>
        <end position="706"/>
    </location>
</feature>
<keyword evidence="4 14" id="KW-1134">Transmembrane beta strand</keyword>
<gene>
    <name evidence="20" type="ordered locus">M5M_19370</name>
</gene>
<evidence type="ECO:0000256" key="4">
    <source>
        <dbReference type="ARBA" id="ARBA00022452"/>
    </source>
</evidence>